<proteinExistence type="predicted"/>
<feature type="non-terminal residue" evidence="1">
    <location>
        <position position="109"/>
    </location>
</feature>
<accession>A0A0H5QLE6</accession>
<sequence length="109" mass="12154">MRLLQTLSCPSMMTGDKKLSSRIMLQINGQSHPGLLWRMANKFSRKGIRMTCLNYEESAAAFAGYKSFVADVELQLPASLSKKKISSVLDKVQTQFGVFIVEPNISKNP</sequence>
<dbReference type="EMBL" id="HACM01001739">
    <property type="protein sequence ID" value="CRZ02181.1"/>
    <property type="molecule type" value="Transcribed_RNA"/>
</dbReference>
<name>A0A0H5QLE6_9EUKA</name>
<dbReference type="AlphaFoldDB" id="A0A0H5QLE6"/>
<protein>
    <recommendedName>
        <fullName evidence="2">ACT domain-containing protein</fullName>
    </recommendedName>
</protein>
<dbReference type="Gene3D" id="3.30.70.260">
    <property type="match status" value="1"/>
</dbReference>
<evidence type="ECO:0000313" key="1">
    <source>
        <dbReference type="EMBL" id="CRZ02181.1"/>
    </source>
</evidence>
<organism evidence="1">
    <name type="scientific">Spongospora subterranea</name>
    <dbReference type="NCBI Taxonomy" id="70186"/>
    <lineage>
        <taxon>Eukaryota</taxon>
        <taxon>Sar</taxon>
        <taxon>Rhizaria</taxon>
        <taxon>Endomyxa</taxon>
        <taxon>Phytomyxea</taxon>
        <taxon>Plasmodiophorida</taxon>
        <taxon>Plasmodiophoridae</taxon>
        <taxon>Spongospora</taxon>
    </lineage>
</organism>
<evidence type="ECO:0008006" key="2">
    <source>
        <dbReference type="Google" id="ProtNLM"/>
    </source>
</evidence>
<reference evidence="1" key="1">
    <citation type="submission" date="2015-04" db="EMBL/GenBank/DDBJ databases">
        <title>The genome sequence of the plant pathogenic Rhizarian Plasmodiophora brassicae reveals insights in its biotrophic life cycle and the origin of chitin synthesis.</title>
        <authorList>
            <person name="Schwelm A."/>
            <person name="Fogelqvist J."/>
            <person name="Knaust A."/>
            <person name="Julke S."/>
            <person name="Lilja T."/>
            <person name="Dhandapani V."/>
            <person name="Bonilla-Rosso G."/>
            <person name="Karlsson M."/>
            <person name="Shevchenko A."/>
            <person name="Choi S.R."/>
            <person name="Kim H.G."/>
            <person name="Park J.Y."/>
            <person name="Lim Y.P."/>
            <person name="Ludwig-Muller J."/>
            <person name="Dixelius C."/>
        </authorList>
    </citation>
    <scope>NUCLEOTIDE SEQUENCE</scope>
    <source>
        <tissue evidence="1">Potato root galls</tissue>
    </source>
</reference>